<dbReference type="Proteomes" id="UP000023435">
    <property type="component" value="Unassembled WGS sequence"/>
</dbReference>
<dbReference type="PROSITE" id="PS00608">
    <property type="entry name" value="GLYCOSYL_HYDROL_F2_2"/>
    <property type="match status" value="1"/>
</dbReference>
<dbReference type="Gene3D" id="2.70.98.10">
    <property type="match status" value="1"/>
</dbReference>
<dbReference type="RefSeq" id="WP_051547043.1">
    <property type="nucleotide sequence ID" value="NZ_JAJA02000001.1"/>
</dbReference>
<dbReference type="SUPFAM" id="SSF49303">
    <property type="entry name" value="beta-Galactosidase/glucuronidase domain"/>
    <property type="match status" value="2"/>
</dbReference>
<protein>
    <recommendedName>
        <fullName evidence="3 7">Beta-galactosidase</fullName>
        <ecNumber evidence="3 7">3.2.1.23</ecNumber>
    </recommendedName>
    <alternativeName>
        <fullName evidence="6 7">Lactase</fullName>
    </alternativeName>
</protein>
<dbReference type="GO" id="GO:0005990">
    <property type="term" value="P:lactose catabolic process"/>
    <property type="evidence" value="ECO:0007669"/>
    <property type="project" value="TreeGrafter"/>
</dbReference>
<dbReference type="InterPro" id="IPR032312">
    <property type="entry name" value="LacZ_4"/>
</dbReference>
<proteinExistence type="inferred from homology"/>
<evidence type="ECO:0000256" key="4">
    <source>
        <dbReference type="ARBA" id="ARBA00022801"/>
    </source>
</evidence>
<keyword evidence="5 7" id="KW-0326">Glycosidase</keyword>
<evidence type="ECO:0000313" key="11">
    <source>
        <dbReference type="Proteomes" id="UP000023435"/>
    </source>
</evidence>
<evidence type="ECO:0000259" key="9">
    <source>
        <dbReference type="SMART" id="SM01038"/>
    </source>
</evidence>
<dbReference type="SUPFAM" id="SSF74650">
    <property type="entry name" value="Galactose mutarotase-like"/>
    <property type="match status" value="1"/>
</dbReference>
<dbReference type="EC" id="3.2.1.23" evidence="3 7"/>
<evidence type="ECO:0000256" key="5">
    <source>
        <dbReference type="ARBA" id="ARBA00023295"/>
    </source>
</evidence>
<dbReference type="Pfam" id="PF02836">
    <property type="entry name" value="Glyco_hydro_2_C"/>
    <property type="match status" value="1"/>
</dbReference>
<comment type="caution">
    <text evidence="10">The sequence shown here is derived from an EMBL/GenBank/DDBJ whole genome shotgun (WGS) entry which is preliminary data.</text>
</comment>
<dbReference type="PROSITE" id="PS00719">
    <property type="entry name" value="GLYCOSYL_HYDROL_F2_1"/>
    <property type="match status" value="1"/>
</dbReference>
<sequence>MRTPIRRVGRGLFVLLALCALAGAQAAPAPQASTQVAEWERPEVNAIDREPMRATSFPFESVQLARAGRIADSRYFLDLNGDWRFAFAPSVDQRPLDFYRDEFDVSAWKTIPVPSMWQAQGYGQPLYNNITYPFPANQPFIPHAINSVGSYRRDFTVPQGWDGRQVLLHIGAAGAAYYVWVNGKQVGYSEDSKLPAEFDITRHLRAGANNVSIQVYRWSDGSYLEDQDFWRVSGIERDVYLLAAPSTWLRDFFARTTLDKSYRNGELNLDLSVTGNAAASRVKASVLDGDRVVLTRETAVEPSSKPRTLSLAGTIEGVRPWTAETPNLYTLLLELHDAGGRLVQASAVKIGFRTIEVSGGLVRVNGKPIKIRGVNRHEHDPVTFHVISEASMRRDIELMKLNNVNAVRTSHYPNAELWYALADEYGLYVMDEANIESHGYMQKGDEGLRPRDQVQLGYDPRWERAHLERVQRMMERDKNHPSIIFWSLGNEAGTGPNFANAANWLHTHDTTRLVSYLGHGTLYAQHLPEPYVDFYAPMYDPAARIVDYATHPDFAGKPLILCEYAHAMGNSLGGLKLYWDAIYAHDRLQGGFIWDWVDQSMLKRSEDGRAYWAYGADYGPNPSGAEAIEFGDGLLQPDRTPNPHLHELSKVYGPIQFEAVDAAAGRFTVRNRHNFIDLSGFDFDWQLRENGRIVREGKGPALATPADGSQTVDFAVPPLTKRPGVEYLLTLRARTRADTVPLVPAGHVVAWEQFALSPPPSLPAIARSGGEVAVSDTAQAATLRAAGVELRIDRATGLIQRYAYNDQTLLQGGAPNFWRAPTDNDIGTGVYASHQIWKPLSQTRRVRAVQVQREGDGGARVSVAFDIGGDTAAPDVQYTVDYAMARDGSVDVTGEFKPLYAGLPDPLRLGLMFTMPSRITELSWYGRGPHESYADRYTGAEIGVYAGKIAEQNHDYIRPQETGNKVDVRWLTLNAEDGVGIRVTGAKPLSVNALAFPYDDLDRKPIGQAHSSDIVAREHVSLMIDERQIGLGGDDSWSKVGQPHSQYRIPVAPSRYQFRITPVQAGTEANR</sequence>
<dbReference type="Pfam" id="PF02837">
    <property type="entry name" value="Glyco_hydro_2_N"/>
    <property type="match status" value="1"/>
</dbReference>
<dbReference type="InterPro" id="IPR006104">
    <property type="entry name" value="Glyco_hydro_2_N"/>
</dbReference>
<feature type="signal peptide" evidence="8">
    <location>
        <begin position="1"/>
        <end position="26"/>
    </location>
</feature>
<dbReference type="PANTHER" id="PTHR46323">
    <property type="entry name" value="BETA-GALACTOSIDASE"/>
    <property type="match status" value="1"/>
</dbReference>
<dbReference type="InterPro" id="IPR014718">
    <property type="entry name" value="GH-type_carb-bd"/>
</dbReference>
<dbReference type="InterPro" id="IPR011013">
    <property type="entry name" value="Gal_mutarotase_sf_dom"/>
</dbReference>
<name>A0A108U562_9GAMM</name>
<dbReference type="Pfam" id="PF02929">
    <property type="entry name" value="Bgal_small_N"/>
    <property type="match status" value="1"/>
</dbReference>
<dbReference type="InterPro" id="IPR008979">
    <property type="entry name" value="Galactose-bd-like_sf"/>
</dbReference>
<dbReference type="InterPro" id="IPR023232">
    <property type="entry name" value="Glyco_hydro_2_AS"/>
</dbReference>
<dbReference type="GO" id="GO:0004565">
    <property type="term" value="F:beta-galactosidase activity"/>
    <property type="evidence" value="ECO:0007669"/>
    <property type="project" value="UniProtKB-EC"/>
</dbReference>
<dbReference type="InterPro" id="IPR006101">
    <property type="entry name" value="Glyco_hydro_2"/>
</dbReference>
<dbReference type="Gene3D" id="3.20.20.80">
    <property type="entry name" value="Glycosidases"/>
    <property type="match status" value="1"/>
</dbReference>
<dbReference type="Pfam" id="PF00703">
    <property type="entry name" value="Glyco_hydro_2"/>
    <property type="match status" value="1"/>
</dbReference>
<dbReference type="InterPro" id="IPR006103">
    <property type="entry name" value="Glyco_hydro_2_cat"/>
</dbReference>
<evidence type="ECO:0000256" key="1">
    <source>
        <dbReference type="ARBA" id="ARBA00001412"/>
    </source>
</evidence>
<evidence type="ECO:0000256" key="8">
    <source>
        <dbReference type="SAM" id="SignalP"/>
    </source>
</evidence>
<evidence type="ECO:0000256" key="7">
    <source>
        <dbReference type="RuleBase" id="RU361154"/>
    </source>
</evidence>
<keyword evidence="8" id="KW-0732">Signal</keyword>
<evidence type="ECO:0000256" key="6">
    <source>
        <dbReference type="ARBA" id="ARBA00032230"/>
    </source>
</evidence>
<comment type="catalytic activity">
    <reaction evidence="1 7">
        <text>Hydrolysis of terminal non-reducing beta-D-galactose residues in beta-D-galactosides.</text>
        <dbReference type="EC" id="3.2.1.23"/>
    </reaction>
</comment>
<dbReference type="InterPro" id="IPR050347">
    <property type="entry name" value="Bact_Beta-galactosidase"/>
</dbReference>
<organism evidence="10 11">
    <name type="scientific">Lysobacter capsici AZ78</name>
    <dbReference type="NCBI Taxonomy" id="1444315"/>
    <lineage>
        <taxon>Bacteria</taxon>
        <taxon>Pseudomonadati</taxon>
        <taxon>Pseudomonadota</taxon>
        <taxon>Gammaproteobacteria</taxon>
        <taxon>Lysobacterales</taxon>
        <taxon>Lysobacteraceae</taxon>
        <taxon>Lysobacter</taxon>
    </lineage>
</organism>
<evidence type="ECO:0000256" key="2">
    <source>
        <dbReference type="ARBA" id="ARBA00007401"/>
    </source>
</evidence>
<reference evidence="10 11" key="1">
    <citation type="journal article" date="2014" name="Genome Announc.">
        <title>Draft Genome Sequence of Lysobacter capsici AZ78, a Bacterium Antagonistic to Plant-Pathogenic Oomycetes.</title>
        <authorList>
            <person name="Puopolo G."/>
            <person name="Sonego P."/>
            <person name="Engelen K."/>
            <person name="Pertot I."/>
        </authorList>
    </citation>
    <scope>NUCLEOTIDE SEQUENCE [LARGE SCALE GENOMIC DNA]</scope>
    <source>
        <strain evidence="10 11">AZ78</strain>
    </source>
</reference>
<dbReference type="InterPro" id="IPR023230">
    <property type="entry name" value="Glyco_hydro_2_CS"/>
</dbReference>
<dbReference type="InterPro" id="IPR006102">
    <property type="entry name" value="Ig-like_GH2"/>
</dbReference>
<gene>
    <name evidence="10" type="ORF">AZ78_0300</name>
</gene>
<dbReference type="InterPro" id="IPR013783">
    <property type="entry name" value="Ig-like_fold"/>
</dbReference>
<feature type="chain" id="PRO_5007131534" description="Beta-galactosidase" evidence="8">
    <location>
        <begin position="27"/>
        <end position="1071"/>
    </location>
</feature>
<dbReference type="GO" id="GO:0009341">
    <property type="term" value="C:beta-galactosidase complex"/>
    <property type="evidence" value="ECO:0007669"/>
    <property type="project" value="InterPro"/>
</dbReference>
<evidence type="ECO:0000256" key="3">
    <source>
        <dbReference type="ARBA" id="ARBA00012756"/>
    </source>
</evidence>
<feature type="domain" description="Beta galactosidase small chain/" evidence="9">
    <location>
        <begin position="782"/>
        <end position="1061"/>
    </location>
</feature>
<dbReference type="GO" id="GO:0030246">
    <property type="term" value="F:carbohydrate binding"/>
    <property type="evidence" value="ECO:0007669"/>
    <property type="project" value="InterPro"/>
</dbReference>
<keyword evidence="11" id="KW-1185">Reference proteome</keyword>
<dbReference type="Gene3D" id="2.60.120.260">
    <property type="entry name" value="Galactose-binding domain-like"/>
    <property type="match status" value="1"/>
</dbReference>
<accession>A0A108U562</accession>
<dbReference type="InterPro" id="IPR036156">
    <property type="entry name" value="Beta-gal/glucu_dom_sf"/>
</dbReference>
<dbReference type="PANTHER" id="PTHR46323:SF2">
    <property type="entry name" value="BETA-GALACTOSIDASE"/>
    <property type="match status" value="1"/>
</dbReference>
<dbReference type="EMBL" id="JAJA02000001">
    <property type="protein sequence ID" value="KWS02754.1"/>
    <property type="molecule type" value="Genomic_DNA"/>
</dbReference>
<dbReference type="Pfam" id="PF16353">
    <property type="entry name" value="LacZ_4"/>
    <property type="match status" value="1"/>
</dbReference>
<dbReference type="InterPro" id="IPR004199">
    <property type="entry name" value="B-gal_small/dom_5"/>
</dbReference>
<dbReference type="SUPFAM" id="SSF49785">
    <property type="entry name" value="Galactose-binding domain-like"/>
    <property type="match status" value="1"/>
</dbReference>
<dbReference type="SUPFAM" id="SSF51445">
    <property type="entry name" value="(Trans)glycosidases"/>
    <property type="match status" value="1"/>
</dbReference>
<dbReference type="PRINTS" id="PR00132">
    <property type="entry name" value="GLHYDRLASE2"/>
</dbReference>
<evidence type="ECO:0000313" key="10">
    <source>
        <dbReference type="EMBL" id="KWS02754.1"/>
    </source>
</evidence>
<keyword evidence="4 7" id="KW-0378">Hydrolase</keyword>
<dbReference type="AlphaFoldDB" id="A0A108U562"/>
<comment type="similarity">
    <text evidence="2 7">Belongs to the glycosyl hydrolase 2 family.</text>
</comment>
<dbReference type="InterPro" id="IPR017853">
    <property type="entry name" value="GH"/>
</dbReference>
<dbReference type="Gene3D" id="2.60.40.10">
    <property type="entry name" value="Immunoglobulins"/>
    <property type="match status" value="2"/>
</dbReference>
<dbReference type="SMART" id="SM01038">
    <property type="entry name" value="Bgal_small_N"/>
    <property type="match status" value="1"/>
</dbReference>